<feature type="transmembrane region" description="Helical" evidence="5">
    <location>
        <begin position="164"/>
        <end position="191"/>
    </location>
</feature>
<keyword evidence="3 5" id="KW-1133">Transmembrane helix</keyword>
<sequence>MCPRLCDAIPHLRGIHDRVDRSFLFKLADAHAMEAPLVKQRSRSADHPPLDPLDAAAMSVRPYGTMVALAMTLNYMIGTGCFGLPYAFASAGLGLTSFFLVLGFVGALITMNYTLETMARAEGVVSNTKGTLPDNRLTYRKIDFSVIGDIFAGSMGYSVVQSVLVLYCLGSLWSYASIFASSIASMVFTYVWNDSCDAYAVDATASCVNMYYISMLVFSVIAITMVLMDLGDQATIQKFLSVYRIVALFLMLVTLLIKLSHEGIDVISARLAARDAWAFNWRNFSVGFGPTLLALNCQYNMPDAMQPLHTSVKSKARMITFGAMTISGVFYLLLGILGAIAFDQVNPLASLMWSDFTGCGNGWSQCPSGSPSWIGSIVHIVVLMFPVVNVTSTYPMVGLTVGGNLLTSLPKAWTAPLGATRARNLSRLIAAIPPLILATLFKKLDAIFTFAGFFGFALGLIIPSWFQVISIKYNQRAFQSDLAAMTPYGLPVVSSVLFATIFLYLTFAFTIAALVSLAV</sequence>
<dbReference type="EMBL" id="QUSY01000003">
    <property type="protein sequence ID" value="RHY35367.1"/>
    <property type="molecule type" value="Genomic_DNA"/>
</dbReference>
<dbReference type="Proteomes" id="UP000285060">
    <property type="component" value="Unassembled WGS sequence"/>
</dbReference>
<dbReference type="PANTHER" id="PTHR16189">
    <property type="entry name" value="TRANSMEMBRANE PROTEIN 104-RELATED"/>
    <property type="match status" value="1"/>
</dbReference>
<feature type="transmembrane region" description="Helical" evidence="5">
    <location>
        <begin position="242"/>
        <end position="259"/>
    </location>
</feature>
<protein>
    <recommendedName>
        <fullName evidence="6">Amino acid transporter transmembrane domain-containing protein</fullName>
    </recommendedName>
</protein>
<keyword evidence="8" id="KW-1185">Reference proteome</keyword>
<name>A0A3R6W4X7_9STRA</name>
<feature type="transmembrane region" description="Helical" evidence="5">
    <location>
        <begin position="318"/>
        <end position="342"/>
    </location>
</feature>
<organism evidence="7 8">
    <name type="scientific">Aphanomyces invadans</name>
    <dbReference type="NCBI Taxonomy" id="157072"/>
    <lineage>
        <taxon>Eukaryota</taxon>
        <taxon>Sar</taxon>
        <taxon>Stramenopiles</taxon>
        <taxon>Oomycota</taxon>
        <taxon>Saprolegniomycetes</taxon>
        <taxon>Saprolegniales</taxon>
        <taxon>Verrucalvaceae</taxon>
        <taxon>Aphanomyces</taxon>
    </lineage>
</organism>
<feature type="transmembrane region" description="Helical" evidence="5">
    <location>
        <begin position="95"/>
        <end position="115"/>
    </location>
</feature>
<proteinExistence type="predicted"/>
<evidence type="ECO:0000313" key="8">
    <source>
        <dbReference type="Proteomes" id="UP000285060"/>
    </source>
</evidence>
<evidence type="ECO:0000313" key="7">
    <source>
        <dbReference type="EMBL" id="RHY35367.1"/>
    </source>
</evidence>
<feature type="transmembrane region" description="Helical" evidence="5">
    <location>
        <begin position="490"/>
        <end position="518"/>
    </location>
</feature>
<evidence type="ECO:0000256" key="1">
    <source>
        <dbReference type="ARBA" id="ARBA00004370"/>
    </source>
</evidence>
<feature type="transmembrane region" description="Helical" evidence="5">
    <location>
        <begin position="377"/>
        <end position="403"/>
    </location>
</feature>
<gene>
    <name evidence="7" type="ORF">DYB32_000173</name>
</gene>
<evidence type="ECO:0000256" key="4">
    <source>
        <dbReference type="ARBA" id="ARBA00023136"/>
    </source>
</evidence>
<dbReference type="GO" id="GO:0016020">
    <property type="term" value="C:membrane"/>
    <property type="evidence" value="ECO:0007669"/>
    <property type="project" value="UniProtKB-SubCell"/>
</dbReference>
<evidence type="ECO:0000256" key="5">
    <source>
        <dbReference type="SAM" id="Phobius"/>
    </source>
</evidence>
<feature type="domain" description="Amino acid transporter transmembrane" evidence="6">
    <location>
        <begin position="66"/>
        <end position="342"/>
    </location>
</feature>
<comment type="subcellular location">
    <subcellularLocation>
        <location evidence="1">Membrane</location>
    </subcellularLocation>
</comment>
<dbReference type="PANTHER" id="PTHR16189:SF13">
    <property type="entry name" value="AMINO ACID TRANSPORTER TRANSMEMBRANE DOMAIN-CONTAINING PROTEIN"/>
    <property type="match status" value="1"/>
</dbReference>
<feature type="transmembrane region" description="Helical" evidence="5">
    <location>
        <begin position="211"/>
        <end position="230"/>
    </location>
</feature>
<dbReference type="InterPro" id="IPR013057">
    <property type="entry name" value="AA_transpt_TM"/>
</dbReference>
<feature type="transmembrane region" description="Helical" evidence="5">
    <location>
        <begin position="447"/>
        <end position="469"/>
    </location>
</feature>
<reference evidence="7 8" key="1">
    <citation type="submission" date="2018-08" db="EMBL/GenBank/DDBJ databases">
        <title>Aphanomyces genome sequencing and annotation.</title>
        <authorList>
            <person name="Minardi D."/>
            <person name="Oidtmann B."/>
            <person name="Van Der Giezen M."/>
            <person name="Studholme D.J."/>
        </authorList>
    </citation>
    <scope>NUCLEOTIDE SEQUENCE [LARGE SCALE GENOMIC DNA]</scope>
    <source>
        <strain evidence="7 8">NJM0002</strain>
    </source>
</reference>
<feature type="transmembrane region" description="Helical" evidence="5">
    <location>
        <begin position="424"/>
        <end position="441"/>
    </location>
</feature>
<dbReference type="AlphaFoldDB" id="A0A3R6W4X7"/>
<keyword evidence="2 5" id="KW-0812">Transmembrane</keyword>
<evidence type="ECO:0000256" key="3">
    <source>
        <dbReference type="ARBA" id="ARBA00022989"/>
    </source>
</evidence>
<keyword evidence="4 5" id="KW-0472">Membrane</keyword>
<evidence type="ECO:0000259" key="6">
    <source>
        <dbReference type="Pfam" id="PF01490"/>
    </source>
</evidence>
<accession>A0A3R6W4X7</accession>
<feature type="transmembrane region" description="Helical" evidence="5">
    <location>
        <begin position="67"/>
        <end position="89"/>
    </location>
</feature>
<dbReference type="VEuPathDB" id="FungiDB:H310_13081"/>
<dbReference type="Pfam" id="PF01490">
    <property type="entry name" value="Aa_trans"/>
    <property type="match status" value="1"/>
</dbReference>
<comment type="caution">
    <text evidence="7">The sequence shown here is derived from an EMBL/GenBank/DDBJ whole genome shotgun (WGS) entry which is preliminary data.</text>
</comment>
<evidence type="ECO:0000256" key="2">
    <source>
        <dbReference type="ARBA" id="ARBA00022692"/>
    </source>
</evidence>